<name>A0A543HHK2_9MICO</name>
<evidence type="ECO:0000256" key="1">
    <source>
        <dbReference type="ARBA" id="ARBA00001755"/>
    </source>
</evidence>
<feature type="domain" description="Amine oxidase" evidence="13">
    <location>
        <begin position="12"/>
        <end position="457"/>
    </location>
</feature>
<evidence type="ECO:0000256" key="9">
    <source>
        <dbReference type="ARBA" id="ARBA00022827"/>
    </source>
</evidence>
<proteinExistence type="inferred from homology"/>
<keyword evidence="10 12" id="KW-0560">Oxidoreductase</keyword>
<evidence type="ECO:0000313" key="14">
    <source>
        <dbReference type="EMBL" id="TQM57799.1"/>
    </source>
</evidence>
<comment type="catalytic activity">
    <reaction evidence="1">
        <text>coproporphyrinogen III + 3 O2 = coproporphyrin III + 3 H2O2</text>
        <dbReference type="Rhea" id="RHEA:43436"/>
        <dbReference type="ChEBI" id="CHEBI:15379"/>
        <dbReference type="ChEBI" id="CHEBI:16240"/>
        <dbReference type="ChEBI" id="CHEBI:57309"/>
        <dbReference type="ChEBI" id="CHEBI:131725"/>
        <dbReference type="EC" id="1.3.3.15"/>
    </reaction>
    <physiologicalReaction direction="left-to-right" evidence="1">
        <dbReference type="Rhea" id="RHEA:43437"/>
    </physiologicalReaction>
</comment>
<dbReference type="Gene3D" id="3.50.50.60">
    <property type="entry name" value="FAD/NAD(P)-binding domain"/>
    <property type="match status" value="1"/>
</dbReference>
<dbReference type="PRINTS" id="PR00419">
    <property type="entry name" value="ADXRDTASE"/>
</dbReference>
<dbReference type="Proteomes" id="UP000316747">
    <property type="component" value="Unassembled WGS sequence"/>
</dbReference>
<dbReference type="Pfam" id="PF01593">
    <property type="entry name" value="Amino_oxidase"/>
    <property type="match status" value="1"/>
</dbReference>
<keyword evidence="11 12" id="KW-0350">Heme biosynthesis</keyword>
<dbReference type="RefSeq" id="WP_141845217.1">
    <property type="nucleotide sequence ID" value="NZ_VFPM01000003.1"/>
</dbReference>
<dbReference type="EC" id="1.3.3.15" evidence="6 12"/>
<dbReference type="InterPro" id="IPR002937">
    <property type="entry name" value="Amino_oxidase"/>
</dbReference>
<dbReference type="GO" id="GO:0005737">
    <property type="term" value="C:cytoplasm"/>
    <property type="evidence" value="ECO:0007669"/>
    <property type="project" value="UniProtKB-SubCell"/>
</dbReference>
<dbReference type="PANTHER" id="PTHR42923:SF3">
    <property type="entry name" value="PROTOPORPHYRINOGEN OXIDASE"/>
    <property type="match status" value="1"/>
</dbReference>
<evidence type="ECO:0000256" key="2">
    <source>
        <dbReference type="ARBA" id="ARBA00001974"/>
    </source>
</evidence>
<evidence type="ECO:0000256" key="4">
    <source>
        <dbReference type="ARBA" id="ARBA00004744"/>
    </source>
</evidence>
<sequence length="459" mass="47756">MRRKVAVIGGGIAGLAAAWELAGHEADVSVTVYEGSDRVGGKLRLEQVGGALVDVGAESVLARRPEALTLFEEIGVDGRTTYPAAVGATIVAGGRRWPMPSGTVMGVPSDPESVRGLLTDAEVHRLRDEPLAPLVTDDVSVGDFVDARLGPAVTDKLVEPLLAGVYAGHARRISLDMAVPALRRAAHDGRSLLEVAREAQLAARSAPTAVLPVFATLVGGLGTLPPALEAALVDAGVEVRTRAVVRELRPDGDGWVVATGPTTDVVHERHDAVVVAVPAHPTARLLTDVAPTAAARLAAVDYASMAIITLAVDGRPEALTGTSGFLVPPVEGLTIKAATFSTSKWPWLADAHPDRTWLRASIGRHGEEASLQHDDAALVETALTDLRAVLGELPDPIDAHVQRWGGGLPQYAVGHRRVVEVARRDLPPTITLAGAAYDGVGIPACIASGRAAARALLTP</sequence>
<evidence type="ECO:0000256" key="10">
    <source>
        <dbReference type="ARBA" id="ARBA00023002"/>
    </source>
</evidence>
<evidence type="ECO:0000256" key="7">
    <source>
        <dbReference type="ARBA" id="ARBA00019046"/>
    </source>
</evidence>
<comment type="subcellular location">
    <subcellularLocation>
        <location evidence="12">Cytoplasm</location>
    </subcellularLocation>
</comment>
<reference evidence="14 15" key="1">
    <citation type="submission" date="2019-06" db="EMBL/GenBank/DDBJ databases">
        <title>Genome sequencing of plant associated microbes to promote plant fitness in Sorghum bicolor and Oryza sativa.</title>
        <authorList>
            <person name="Coleman-Derr D."/>
        </authorList>
    </citation>
    <scope>NUCLEOTIDE SEQUENCE [LARGE SCALE GENOMIC DNA]</scope>
    <source>
        <strain evidence="14 15">KV-663</strain>
    </source>
</reference>
<dbReference type="GO" id="GO:0004729">
    <property type="term" value="F:oxygen-dependent protoporphyrinogen oxidase activity"/>
    <property type="evidence" value="ECO:0007669"/>
    <property type="project" value="UniProtKB-UniRule"/>
</dbReference>
<comment type="caution">
    <text evidence="14">The sequence shown here is derived from an EMBL/GenBank/DDBJ whole genome shotgun (WGS) entry which is preliminary data.</text>
</comment>
<dbReference type="GO" id="GO:0006783">
    <property type="term" value="P:heme biosynthetic process"/>
    <property type="evidence" value="ECO:0007669"/>
    <property type="project" value="UniProtKB-UniRule"/>
</dbReference>
<keyword evidence="8 12" id="KW-0285">Flavoprotein</keyword>
<evidence type="ECO:0000256" key="12">
    <source>
        <dbReference type="RuleBase" id="RU364052"/>
    </source>
</evidence>
<evidence type="ECO:0000259" key="13">
    <source>
        <dbReference type="Pfam" id="PF01593"/>
    </source>
</evidence>
<evidence type="ECO:0000256" key="5">
    <source>
        <dbReference type="ARBA" id="ARBA00008310"/>
    </source>
</evidence>
<dbReference type="Gene3D" id="1.10.3110.10">
    <property type="entry name" value="protoporphyrinogen ix oxidase, domain 3"/>
    <property type="match status" value="1"/>
</dbReference>
<evidence type="ECO:0000256" key="6">
    <source>
        <dbReference type="ARBA" id="ARBA00012402"/>
    </source>
</evidence>
<dbReference type="SUPFAM" id="SSF54373">
    <property type="entry name" value="FAD-linked reductases, C-terminal domain"/>
    <property type="match status" value="1"/>
</dbReference>
<dbReference type="AlphaFoldDB" id="A0A543HHK2"/>
<keyword evidence="9 12" id="KW-0274">FAD</keyword>
<comment type="function">
    <text evidence="3 12">Involved in coproporphyrin-dependent heme b biosynthesis. Catalyzes the oxidation of coproporphyrinogen III to coproporphyrin III.</text>
</comment>
<dbReference type="InterPro" id="IPR050464">
    <property type="entry name" value="Zeta_carotene_desat/Oxidored"/>
</dbReference>
<dbReference type="EMBL" id="VFPM01000003">
    <property type="protein sequence ID" value="TQM57799.1"/>
    <property type="molecule type" value="Genomic_DNA"/>
</dbReference>
<dbReference type="Gene3D" id="3.90.660.20">
    <property type="entry name" value="Protoporphyrinogen oxidase, mitochondrial, domain 2"/>
    <property type="match status" value="1"/>
</dbReference>
<gene>
    <name evidence="14" type="ORF">FBY41_3131</name>
</gene>
<keyword evidence="12" id="KW-0963">Cytoplasm</keyword>
<dbReference type="PANTHER" id="PTHR42923">
    <property type="entry name" value="PROTOPORPHYRINOGEN OXIDASE"/>
    <property type="match status" value="1"/>
</dbReference>
<dbReference type="SUPFAM" id="SSF51905">
    <property type="entry name" value="FAD/NAD(P)-binding domain"/>
    <property type="match status" value="1"/>
</dbReference>
<dbReference type="UniPathway" id="UPA00252"/>
<evidence type="ECO:0000256" key="3">
    <source>
        <dbReference type="ARBA" id="ARBA00002185"/>
    </source>
</evidence>
<dbReference type="InterPro" id="IPR036188">
    <property type="entry name" value="FAD/NAD-bd_sf"/>
</dbReference>
<dbReference type="NCBIfam" id="TIGR00562">
    <property type="entry name" value="proto_IX_ox"/>
    <property type="match status" value="1"/>
</dbReference>
<evidence type="ECO:0000256" key="11">
    <source>
        <dbReference type="ARBA" id="ARBA00023133"/>
    </source>
</evidence>
<dbReference type="OrthoDB" id="3450553at2"/>
<evidence type="ECO:0000313" key="15">
    <source>
        <dbReference type="Proteomes" id="UP000316747"/>
    </source>
</evidence>
<accession>A0A543HHK2</accession>
<protein>
    <recommendedName>
        <fullName evidence="7 12">Coproporphyrinogen III oxidase</fullName>
        <ecNumber evidence="6 12">1.3.3.15</ecNumber>
    </recommendedName>
</protein>
<evidence type="ECO:0000256" key="8">
    <source>
        <dbReference type="ARBA" id="ARBA00022630"/>
    </source>
</evidence>
<comment type="similarity">
    <text evidence="5 12">Belongs to the protoporphyrinogen/coproporphyrinogen oxidase family. Coproporphyrinogen III oxidase subfamily.</text>
</comment>
<organism evidence="14 15">
    <name type="scientific">Humibacillus xanthopallidus</name>
    <dbReference type="NCBI Taxonomy" id="412689"/>
    <lineage>
        <taxon>Bacteria</taxon>
        <taxon>Bacillati</taxon>
        <taxon>Actinomycetota</taxon>
        <taxon>Actinomycetes</taxon>
        <taxon>Micrococcales</taxon>
        <taxon>Intrasporangiaceae</taxon>
        <taxon>Humibacillus</taxon>
    </lineage>
</organism>
<keyword evidence="15" id="KW-1185">Reference proteome</keyword>
<comment type="pathway">
    <text evidence="4 12">Porphyrin-containing compound metabolism; protoheme biosynthesis.</text>
</comment>
<comment type="cofactor">
    <cofactor evidence="2 12">
        <name>FAD</name>
        <dbReference type="ChEBI" id="CHEBI:57692"/>
    </cofactor>
</comment>
<dbReference type="InterPro" id="IPR004572">
    <property type="entry name" value="Protoporphyrinogen_oxidase"/>
</dbReference>